<name>A0A5K3FDR5_MESCO</name>
<evidence type="ECO:0000313" key="1">
    <source>
        <dbReference type="WBParaSite" id="MCU_007022-RA"/>
    </source>
</evidence>
<dbReference type="AlphaFoldDB" id="A0A5K3FDR5"/>
<reference evidence="1" key="1">
    <citation type="submission" date="2019-11" db="UniProtKB">
        <authorList>
            <consortium name="WormBaseParasite"/>
        </authorList>
    </citation>
    <scope>IDENTIFICATION</scope>
</reference>
<accession>A0A5K3FDR5</accession>
<dbReference type="WBParaSite" id="MCU_007022-RA">
    <property type="protein sequence ID" value="MCU_007022-RA"/>
    <property type="gene ID" value="MCU_007022"/>
</dbReference>
<proteinExistence type="predicted"/>
<protein>
    <submittedName>
        <fullName evidence="1">ANF_receptor domain-containing protein</fullName>
    </submittedName>
</protein>
<sequence>MQLVETENVCEGQDSRISLASQQVRHKREMTRRFTSRLNQVVLS</sequence>
<organism evidence="1">
    <name type="scientific">Mesocestoides corti</name>
    <name type="common">Flatworm</name>
    <dbReference type="NCBI Taxonomy" id="53468"/>
    <lineage>
        <taxon>Eukaryota</taxon>
        <taxon>Metazoa</taxon>
        <taxon>Spiralia</taxon>
        <taxon>Lophotrochozoa</taxon>
        <taxon>Platyhelminthes</taxon>
        <taxon>Cestoda</taxon>
        <taxon>Eucestoda</taxon>
        <taxon>Cyclophyllidea</taxon>
        <taxon>Mesocestoididae</taxon>
        <taxon>Mesocestoides</taxon>
    </lineage>
</organism>